<sequence length="38" mass="4375">MVHVPDGSYVHVRFVPFKFRLCHLILSSLKSSKANTIF</sequence>
<comment type="caution">
    <text evidence="1">The sequence shown here is derived from an EMBL/GenBank/DDBJ whole genome shotgun (WGS) entry which is preliminary data.</text>
</comment>
<keyword evidence="2" id="KW-1185">Reference proteome</keyword>
<reference evidence="2" key="1">
    <citation type="submission" date="2018-02" db="EMBL/GenBank/DDBJ databases">
        <title>Genome sequence of Desulfocucumis palustris strain NAW-5.</title>
        <authorList>
            <person name="Watanabe M."/>
            <person name="Kojima H."/>
            <person name="Fukui M."/>
        </authorList>
    </citation>
    <scope>NUCLEOTIDE SEQUENCE [LARGE SCALE GENOMIC DNA]</scope>
    <source>
        <strain evidence="2">NAW-5</strain>
    </source>
</reference>
<organism evidence="1 2">
    <name type="scientific">Desulfocucumis palustris</name>
    <dbReference type="NCBI Taxonomy" id="1898651"/>
    <lineage>
        <taxon>Bacteria</taxon>
        <taxon>Bacillati</taxon>
        <taxon>Bacillota</taxon>
        <taxon>Clostridia</taxon>
        <taxon>Eubacteriales</taxon>
        <taxon>Desulfocucumaceae</taxon>
        <taxon>Desulfocucumis</taxon>
    </lineage>
</organism>
<protein>
    <submittedName>
        <fullName evidence="1">Uncharacterized protein</fullName>
    </submittedName>
</protein>
<name>A0A2L2XH74_9FIRM</name>
<evidence type="ECO:0000313" key="2">
    <source>
        <dbReference type="Proteomes" id="UP000239549"/>
    </source>
</evidence>
<accession>A0A2L2XH74</accession>
<dbReference type="AlphaFoldDB" id="A0A2L2XH74"/>
<dbReference type="Proteomes" id="UP000239549">
    <property type="component" value="Unassembled WGS sequence"/>
</dbReference>
<evidence type="ECO:0000313" key="1">
    <source>
        <dbReference type="EMBL" id="GBF35717.1"/>
    </source>
</evidence>
<proteinExistence type="predicted"/>
<gene>
    <name evidence="1" type="ORF">DCCM_4846</name>
</gene>
<dbReference type="EMBL" id="BFAV01000181">
    <property type="protein sequence ID" value="GBF35717.1"/>
    <property type="molecule type" value="Genomic_DNA"/>
</dbReference>